<dbReference type="Proteomes" id="UP000054538">
    <property type="component" value="Unassembled WGS sequence"/>
</dbReference>
<accession>A0A0D0DXT5</accession>
<dbReference type="InParanoid" id="A0A0D0DXT5"/>
<gene>
    <name evidence="1" type="ORF">PAXRUDRAFT_149840</name>
</gene>
<evidence type="ECO:0000313" key="2">
    <source>
        <dbReference type="Proteomes" id="UP000054538"/>
    </source>
</evidence>
<dbReference type="EMBL" id="KN825405">
    <property type="protein sequence ID" value="KIK91284.1"/>
    <property type="molecule type" value="Genomic_DNA"/>
</dbReference>
<protein>
    <submittedName>
        <fullName evidence="1">Uncharacterized protein</fullName>
    </submittedName>
</protein>
<name>A0A0D0DXT5_9AGAM</name>
<proteinExistence type="predicted"/>
<reference evidence="1 2" key="1">
    <citation type="submission" date="2014-04" db="EMBL/GenBank/DDBJ databases">
        <authorList>
            <consortium name="DOE Joint Genome Institute"/>
            <person name="Kuo A."/>
            <person name="Kohler A."/>
            <person name="Jargeat P."/>
            <person name="Nagy L.G."/>
            <person name="Floudas D."/>
            <person name="Copeland A."/>
            <person name="Barry K.W."/>
            <person name="Cichocki N."/>
            <person name="Veneault-Fourrey C."/>
            <person name="LaButti K."/>
            <person name="Lindquist E.A."/>
            <person name="Lipzen A."/>
            <person name="Lundell T."/>
            <person name="Morin E."/>
            <person name="Murat C."/>
            <person name="Sun H."/>
            <person name="Tunlid A."/>
            <person name="Henrissat B."/>
            <person name="Grigoriev I.V."/>
            <person name="Hibbett D.S."/>
            <person name="Martin F."/>
            <person name="Nordberg H.P."/>
            <person name="Cantor M.N."/>
            <person name="Hua S.X."/>
        </authorList>
    </citation>
    <scope>NUCLEOTIDE SEQUENCE [LARGE SCALE GENOMIC DNA]</scope>
    <source>
        <strain evidence="1 2">Ve08.2h10</strain>
    </source>
</reference>
<sequence length="80" mass="8924">TGHYVLPPKALCGFSNKHWGYATNEVMESVDLLSAKKWDKILAATQEYVGAHQPQQSMDNIIAQLHRPSGRAKVFEPDSD</sequence>
<reference evidence="2" key="2">
    <citation type="submission" date="2015-01" db="EMBL/GenBank/DDBJ databases">
        <title>Evolutionary Origins and Diversification of the Mycorrhizal Mutualists.</title>
        <authorList>
            <consortium name="DOE Joint Genome Institute"/>
            <consortium name="Mycorrhizal Genomics Consortium"/>
            <person name="Kohler A."/>
            <person name="Kuo A."/>
            <person name="Nagy L.G."/>
            <person name="Floudas D."/>
            <person name="Copeland A."/>
            <person name="Barry K.W."/>
            <person name="Cichocki N."/>
            <person name="Veneault-Fourrey C."/>
            <person name="LaButti K."/>
            <person name="Lindquist E.A."/>
            <person name="Lipzen A."/>
            <person name="Lundell T."/>
            <person name="Morin E."/>
            <person name="Murat C."/>
            <person name="Riley R."/>
            <person name="Ohm R."/>
            <person name="Sun H."/>
            <person name="Tunlid A."/>
            <person name="Henrissat B."/>
            <person name="Grigoriev I.V."/>
            <person name="Hibbett D.S."/>
            <person name="Martin F."/>
        </authorList>
    </citation>
    <scope>NUCLEOTIDE SEQUENCE [LARGE SCALE GENOMIC DNA]</scope>
    <source>
        <strain evidence="2">Ve08.2h10</strain>
    </source>
</reference>
<evidence type="ECO:0000313" key="1">
    <source>
        <dbReference type="EMBL" id="KIK91284.1"/>
    </source>
</evidence>
<feature type="non-terminal residue" evidence="1">
    <location>
        <position position="1"/>
    </location>
</feature>
<organism evidence="1 2">
    <name type="scientific">Paxillus rubicundulus Ve08.2h10</name>
    <dbReference type="NCBI Taxonomy" id="930991"/>
    <lineage>
        <taxon>Eukaryota</taxon>
        <taxon>Fungi</taxon>
        <taxon>Dikarya</taxon>
        <taxon>Basidiomycota</taxon>
        <taxon>Agaricomycotina</taxon>
        <taxon>Agaricomycetes</taxon>
        <taxon>Agaricomycetidae</taxon>
        <taxon>Boletales</taxon>
        <taxon>Paxilineae</taxon>
        <taxon>Paxillaceae</taxon>
        <taxon>Paxillus</taxon>
    </lineage>
</organism>
<dbReference type="OrthoDB" id="2678283at2759"/>
<dbReference type="AlphaFoldDB" id="A0A0D0DXT5"/>
<dbReference type="HOGENOM" id="CLU_196408_0_0_1"/>
<keyword evidence="2" id="KW-1185">Reference proteome</keyword>